<organism evidence="15 16">
    <name type="scientific">Marasmius oreades</name>
    <name type="common">fairy-ring Marasmius</name>
    <dbReference type="NCBI Taxonomy" id="181124"/>
    <lineage>
        <taxon>Eukaryota</taxon>
        <taxon>Fungi</taxon>
        <taxon>Dikarya</taxon>
        <taxon>Basidiomycota</taxon>
        <taxon>Agaricomycotina</taxon>
        <taxon>Agaricomycetes</taxon>
        <taxon>Agaricomycetidae</taxon>
        <taxon>Agaricales</taxon>
        <taxon>Marasmiineae</taxon>
        <taxon>Marasmiaceae</taxon>
        <taxon>Marasmius</taxon>
    </lineage>
</organism>
<reference evidence="15" key="1">
    <citation type="journal article" date="2021" name="Genome Biol. Evol.">
        <title>The assembled and annotated genome of the fairy-ring fungus Marasmius oreades.</title>
        <authorList>
            <person name="Hiltunen M."/>
            <person name="Ament-Velasquez S.L."/>
            <person name="Johannesson H."/>
        </authorList>
    </citation>
    <scope>NUCLEOTIDE SEQUENCE</scope>
    <source>
        <strain evidence="15">03SP1</strain>
    </source>
</reference>
<dbReference type="Pfam" id="PF13499">
    <property type="entry name" value="EF-hand_7"/>
    <property type="match status" value="1"/>
</dbReference>
<dbReference type="EMBL" id="CM032181">
    <property type="protein sequence ID" value="KAG7099714.1"/>
    <property type="molecule type" value="Genomic_DNA"/>
</dbReference>
<evidence type="ECO:0000259" key="14">
    <source>
        <dbReference type="PROSITE" id="PS50222"/>
    </source>
</evidence>
<dbReference type="InterPro" id="IPR002048">
    <property type="entry name" value="EF_hand_dom"/>
</dbReference>
<keyword evidence="4" id="KW-0109">Calcium transport</keyword>
<dbReference type="GO" id="GO:0036444">
    <property type="term" value="P:calcium import into the mitochondrion"/>
    <property type="evidence" value="ECO:0007669"/>
    <property type="project" value="TreeGrafter"/>
</dbReference>
<dbReference type="PROSITE" id="PS50222">
    <property type="entry name" value="EF_HAND_2"/>
    <property type="match status" value="2"/>
</dbReference>
<accession>A0A9P7V3L0</accession>
<dbReference type="PANTHER" id="PTHR12294:SF1">
    <property type="entry name" value="CALCIUM UPTAKE PROTEIN 1, MITOCHONDRIAL"/>
    <property type="match status" value="1"/>
</dbReference>
<evidence type="ECO:0000313" key="16">
    <source>
        <dbReference type="Proteomes" id="UP001049176"/>
    </source>
</evidence>
<evidence type="ECO:0000256" key="5">
    <source>
        <dbReference type="ARBA" id="ARBA00022723"/>
    </source>
</evidence>
<proteinExistence type="inferred from homology"/>
<feature type="domain" description="EF-hand" evidence="14">
    <location>
        <begin position="184"/>
        <end position="219"/>
    </location>
</feature>
<evidence type="ECO:0000256" key="9">
    <source>
        <dbReference type="ARBA" id="ARBA00022946"/>
    </source>
</evidence>
<keyword evidence="11" id="KW-0496">Mitochondrion</keyword>
<dbReference type="InterPro" id="IPR039800">
    <property type="entry name" value="MICU1/2/3"/>
</dbReference>
<dbReference type="Proteomes" id="UP001049176">
    <property type="component" value="Chromosome 1"/>
</dbReference>
<evidence type="ECO:0000256" key="2">
    <source>
        <dbReference type="ARBA" id="ARBA00004569"/>
    </source>
</evidence>
<comment type="similarity">
    <text evidence="13">Belongs to the MICU1 family. MICU1 subfamily.</text>
</comment>
<dbReference type="SUPFAM" id="SSF47473">
    <property type="entry name" value="EF-hand"/>
    <property type="match status" value="2"/>
</dbReference>
<protein>
    <recommendedName>
        <fullName evidence="14">EF-hand domain-containing protein</fullName>
    </recommendedName>
</protein>
<dbReference type="GO" id="GO:0051560">
    <property type="term" value="P:mitochondrial calcium ion homeostasis"/>
    <property type="evidence" value="ECO:0007669"/>
    <property type="project" value="TreeGrafter"/>
</dbReference>
<keyword evidence="10" id="KW-0406">Ion transport</keyword>
<evidence type="ECO:0000256" key="8">
    <source>
        <dbReference type="ARBA" id="ARBA00022837"/>
    </source>
</evidence>
<dbReference type="FunFam" id="1.10.238.10:FF:000552">
    <property type="entry name" value="Probable mitochondrial carrier protein ARALAR1"/>
    <property type="match status" value="1"/>
</dbReference>
<evidence type="ECO:0000256" key="4">
    <source>
        <dbReference type="ARBA" id="ARBA00022568"/>
    </source>
</evidence>
<dbReference type="InterPro" id="IPR018247">
    <property type="entry name" value="EF_Hand_1_Ca_BS"/>
</dbReference>
<evidence type="ECO:0000256" key="3">
    <source>
        <dbReference type="ARBA" id="ARBA00022448"/>
    </source>
</evidence>
<keyword evidence="16" id="KW-1185">Reference proteome</keyword>
<dbReference type="RefSeq" id="XP_043016184.1">
    <property type="nucleotide sequence ID" value="XM_043147475.1"/>
</dbReference>
<sequence length="377" mass="42307">MGIWTAILPTIQCDSTSTTSNVASAINTVRSAVSVPEPELKRWRRIFEANAKVVEGEKYLDQESFVNAIAPRGDLTKIGRAQFSILFRVADTSKRGLISWEDFTVFETVLKRPDADYWIAFQYFDVDSSGFISYDEFKHVFSANIGPDAIPFDFDCDWVKLYLGKKNGTHVLGYNEFTQLMKGLQGERTRQAFKHLDEDQDGFIRPDQFKRIILEIAGHKLSDAVIDRLPTLCTLTPGQRISYSEVIAFHNVVREMDMVERIIREATNKSKDGRISQSDFLDYAASSSRYSLFTPMEASIIFHFAGRGNGSQRLALIDFAQLLDPRWSAPSDDEGLAAPPKTTFLNSFLSSGYSFVQGGFAGAFGATIVYPIDMVKV</sequence>
<dbReference type="Pfam" id="PF00036">
    <property type="entry name" value="EF-hand_1"/>
    <property type="match status" value="1"/>
</dbReference>
<dbReference type="InterPro" id="IPR011992">
    <property type="entry name" value="EF-hand-dom_pair"/>
</dbReference>
<keyword evidence="5" id="KW-0479">Metal-binding</keyword>
<keyword evidence="3" id="KW-0813">Transport</keyword>
<keyword evidence="6" id="KW-0677">Repeat</keyword>
<dbReference type="PANTHER" id="PTHR12294">
    <property type="entry name" value="EF HAND DOMAIN FAMILY A1,A2-RELATED"/>
    <property type="match status" value="1"/>
</dbReference>
<evidence type="ECO:0000256" key="7">
    <source>
        <dbReference type="ARBA" id="ARBA00022792"/>
    </source>
</evidence>
<evidence type="ECO:0000256" key="6">
    <source>
        <dbReference type="ARBA" id="ARBA00022737"/>
    </source>
</evidence>
<dbReference type="GeneID" id="66070608"/>
<evidence type="ECO:0000256" key="13">
    <source>
        <dbReference type="ARBA" id="ARBA00038333"/>
    </source>
</evidence>
<dbReference type="Pfam" id="PF13833">
    <property type="entry name" value="EF-hand_8"/>
    <property type="match status" value="1"/>
</dbReference>
<keyword evidence="12" id="KW-0472">Membrane</keyword>
<evidence type="ECO:0000256" key="12">
    <source>
        <dbReference type="ARBA" id="ARBA00023136"/>
    </source>
</evidence>
<dbReference type="PROSITE" id="PS00018">
    <property type="entry name" value="EF_HAND_1"/>
    <property type="match status" value="1"/>
</dbReference>
<keyword evidence="7" id="KW-0999">Mitochondrion inner membrane</keyword>
<feature type="domain" description="EF-hand" evidence="14">
    <location>
        <begin position="112"/>
        <end position="147"/>
    </location>
</feature>
<comment type="caution">
    <text evidence="15">The sequence shown here is derived from an EMBL/GenBank/DDBJ whole genome shotgun (WGS) entry which is preliminary data.</text>
</comment>
<dbReference type="GO" id="GO:1990246">
    <property type="term" value="C:uniplex complex"/>
    <property type="evidence" value="ECO:0007669"/>
    <property type="project" value="TreeGrafter"/>
</dbReference>
<dbReference type="GO" id="GO:0005509">
    <property type="term" value="F:calcium ion binding"/>
    <property type="evidence" value="ECO:0007669"/>
    <property type="project" value="InterPro"/>
</dbReference>
<dbReference type="OrthoDB" id="2161at2759"/>
<evidence type="ECO:0000313" key="15">
    <source>
        <dbReference type="EMBL" id="KAG7099714.1"/>
    </source>
</evidence>
<evidence type="ECO:0000256" key="11">
    <source>
        <dbReference type="ARBA" id="ARBA00023128"/>
    </source>
</evidence>
<dbReference type="GO" id="GO:0005758">
    <property type="term" value="C:mitochondrial intermembrane space"/>
    <property type="evidence" value="ECO:0007669"/>
    <property type="project" value="UniProtKB-SubCell"/>
</dbReference>
<name>A0A9P7V3L0_9AGAR</name>
<keyword evidence="9" id="KW-0809">Transit peptide</keyword>
<evidence type="ECO:0000256" key="10">
    <source>
        <dbReference type="ARBA" id="ARBA00023065"/>
    </source>
</evidence>
<keyword evidence="8" id="KW-0106">Calcium</keyword>
<evidence type="ECO:0000256" key="1">
    <source>
        <dbReference type="ARBA" id="ARBA00004273"/>
    </source>
</evidence>
<comment type="subcellular location">
    <subcellularLocation>
        <location evidence="1">Mitochondrion inner membrane</location>
    </subcellularLocation>
    <subcellularLocation>
        <location evidence="2">Mitochondrion intermembrane space</location>
    </subcellularLocation>
</comment>
<dbReference type="SMART" id="SM00054">
    <property type="entry name" value="EFh"/>
    <property type="match status" value="2"/>
</dbReference>
<dbReference type="Gene3D" id="1.10.238.10">
    <property type="entry name" value="EF-hand"/>
    <property type="match status" value="2"/>
</dbReference>
<dbReference type="AlphaFoldDB" id="A0A9P7V3L0"/>
<gene>
    <name evidence="15" type="ORF">E1B28_001532</name>
</gene>
<dbReference type="KEGG" id="more:E1B28_001532"/>